<dbReference type="InterPro" id="IPR009241">
    <property type="entry name" value="HigB-like"/>
</dbReference>
<evidence type="ECO:0000313" key="1">
    <source>
        <dbReference type="EMBL" id="MCA9378939.1"/>
    </source>
</evidence>
<dbReference type="EMBL" id="JAGQLI010000039">
    <property type="protein sequence ID" value="MCA9378939.1"/>
    <property type="molecule type" value="Genomic_DNA"/>
</dbReference>
<gene>
    <name evidence="1" type="ORF">KC640_00785</name>
</gene>
<organism evidence="1 2">
    <name type="scientific">Candidatus Dojkabacteria bacterium</name>
    <dbReference type="NCBI Taxonomy" id="2099670"/>
    <lineage>
        <taxon>Bacteria</taxon>
        <taxon>Candidatus Dojkabacteria</taxon>
    </lineage>
</organism>
<reference evidence="1" key="2">
    <citation type="journal article" date="2021" name="Microbiome">
        <title>Successional dynamics and alternative stable states in a saline activated sludge microbial community over 9 years.</title>
        <authorList>
            <person name="Wang Y."/>
            <person name="Ye J."/>
            <person name="Ju F."/>
            <person name="Liu L."/>
            <person name="Boyd J.A."/>
            <person name="Deng Y."/>
            <person name="Parks D.H."/>
            <person name="Jiang X."/>
            <person name="Yin X."/>
            <person name="Woodcroft B.J."/>
            <person name="Tyson G.W."/>
            <person name="Hugenholtz P."/>
            <person name="Polz M.F."/>
            <person name="Zhang T."/>
        </authorList>
    </citation>
    <scope>NUCLEOTIDE SEQUENCE</scope>
    <source>
        <strain evidence="1">HKST-UBA12</strain>
    </source>
</reference>
<protein>
    <submittedName>
        <fullName evidence="1">Type II toxin-antitoxin system RelE/ParE family toxin</fullName>
    </submittedName>
</protein>
<dbReference type="Proteomes" id="UP000760819">
    <property type="component" value="Unassembled WGS sequence"/>
</dbReference>
<dbReference type="AlphaFoldDB" id="A0A955I6Z0"/>
<dbReference type="Gene3D" id="3.30.2310.20">
    <property type="entry name" value="RelE-like"/>
    <property type="match status" value="1"/>
</dbReference>
<accession>A0A955I6Z0</accession>
<dbReference type="InterPro" id="IPR035093">
    <property type="entry name" value="RelE/ParE_toxin_dom_sf"/>
</dbReference>
<evidence type="ECO:0000313" key="2">
    <source>
        <dbReference type="Proteomes" id="UP000760819"/>
    </source>
</evidence>
<dbReference type="Pfam" id="PF05973">
    <property type="entry name" value="Gp49"/>
    <property type="match status" value="1"/>
</dbReference>
<comment type="caution">
    <text evidence="1">The sequence shown here is derived from an EMBL/GenBank/DDBJ whole genome shotgun (WGS) entry which is preliminary data.</text>
</comment>
<dbReference type="SUPFAM" id="SSF143011">
    <property type="entry name" value="RelE-like"/>
    <property type="match status" value="1"/>
</dbReference>
<proteinExistence type="predicted"/>
<sequence length="102" mass="11931">MRTTVHIHPEAKKEMLALERKASFALLTLFEVLSGGEILPKSKFKKLSGYDLYEFRVSGRKTIYRALSTYRNNQVIILRVFQKQEQKLPLREIKLALSRVNH</sequence>
<name>A0A955I6Z0_9BACT</name>
<reference evidence="1" key="1">
    <citation type="submission" date="2020-04" db="EMBL/GenBank/DDBJ databases">
        <authorList>
            <person name="Zhang T."/>
        </authorList>
    </citation>
    <scope>NUCLEOTIDE SEQUENCE</scope>
    <source>
        <strain evidence="1">HKST-UBA12</strain>
    </source>
</reference>